<evidence type="ECO:0000313" key="2">
    <source>
        <dbReference type="Proteomes" id="UP000233491"/>
    </source>
</evidence>
<protein>
    <submittedName>
        <fullName evidence="1">DUF2093 domain-containing protein</fullName>
    </submittedName>
</protein>
<proteinExistence type="predicted"/>
<dbReference type="Pfam" id="PF09866">
    <property type="entry name" value="DUF2093"/>
    <property type="match status" value="1"/>
</dbReference>
<keyword evidence="2" id="KW-1185">Reference proteome</keyword>
<comment type="caution">
    <text evidence="1">The sequence shown here is derived from an EMBL/GenBank/DDBJ whole genome shotgun (WGS) entry which is preliminary data.</text>
</comment>
<organism evidence="1 2">
    <name type="scientific">Pleomorphomonas diazotrophica</name>
    <dbReference type="NCBI Taxonomy" id="1166257"/>
    <lineage>
        <taxon>Bacteria</taxon>
        <taxon>Pseudomonadati</taxon>
        <taxon>Pseudomonadota</taxon>
        <taxon>Alphaproteobacteria</taxon>
        <taxon>Hyphomicrobiales</taxon>
        <taxon>Pleomorphomonadaceae</taxon>
        <taxon>Pleomorphomonas</taxon>
    </lineage>
</organism>
<dbReference type="InterPro" id="IPR018661">
    <property type="entry name" value="DUF2093"/>
</dbReference>
<dbReference type="Proteomes" id="UP000233491">
    <property type="component" value="Unassembled WGS sequence"/>
</dbReference>
<gene>
    <name evidence="1" type="ORF">CXZ10_18250</name>
</gene>
<sequence length="74" mass="8431">MLNSTDTPFGGGEAQIRYLDGDYQILRNGNYVRCAITGRPILLQDLKYWSVEHQEPYIDAEAALTAYRRHTGAR</sequence>
<name>A0A1I4TTI2_9HYPH</name>
<dbReference type="EMBL" id="PJNW01000016">
    <property type="protein sequence ID" value="PKR87671.1"/>
    <property type="molecule type" value="Genomic_DNA"/>
</dbReference>
<reference evidence="1 2" key="1">
    <citation type="submission" date="2017-12" db="EMBL/GenBank/DDBJ databases">
        <title>Anaerobic carbon monoxide metabolism by Pleomorphomonas carboxyditropha sp. nov., a new mesophilic hydrogenogenic carboxidotroph.</title>
        <authorList>
            <person name="Esquivel-Elizondo S."/>
            <person name="Krajmalnik-Brown R."/>
        </authorList>
    </citation>
    <scope>NUCLEOTIDE SEQUENCE [LARGE SCALE GENOMIC DNA]</scope>
    <source>
        <strain evidence="1 2">R5-392</strain>
    </source>
</reference>
<evidence type="ECO:0000313" key="1">
    <source>
        <dbReference type="EMBL" id="PKR87671.1"/>
    </source>
</evidence>
<accession>A0A1I4TTI2</accession>
<dbReference type="RefSeq" id="WP_101290798.1">
    <property type="nucleotide sequence ID" value="NZ_FOUQ01000006.1"/>
</dbReference>
<dbReference type="OrthoDB" id="9801906at2"/>
<dbReference type="AlphaFoldDB" id="A0A1I4TTI2"/>